<dbReference type="NCBIfam" id="NF009150">
    <property type="entry name" value="PRK12497.1-3"/>
    <property type="match status" value="1"/>
</dbReference>
<evidence type="ECO:0000256" key="2">
    <source>
        <dbReference type="HAMAP-Rule" id="MF_00048"/>
    </source>
</evidence>
<dbReference type="InterPro" id="IPR003509">
    <property type="entry name" value="UPF0102_YraN-like"/>
</dbReference>
<dbReference type="HOGENOM" id="CLU_115353_1_0_4"/>
<evidence type="ECO:0000256" key="1">
    <source>
        <dbReference type="ARBA" id="ARBA00006738"/>
    </source>
</evidence>
<dbReference type="PANTHER" id="PTHR34039">
    <property type="entry name" value="UPF0102 PROTEIN YRAN"/>
    <property type="match status" value="1"/>
</dbReference>
<sequence>MKLNHPAGRAAEERALQFLQQQGCLLRERNWHCRYGEIDLIMQHGETLLFVEVKFRSSNAFGGAAYSITPAKLAKLQRSAEYYLQTQHINPHCRLDAVLLQGAQAPQWIQNISG</sequence>
<dbReference type="InterPro" id="IPR011335">
    <property type="entry name" value="Restrct_endonuc-II-like"/>
</dbReference>
<dbReference type="InterPro" id="IPR011856">
    <property type="entry name" value="tRNA_endonuc-like_dom_sf"/>
</dbReference>
<dbReference type="Proteomes" id="UP000004088">
    <property type="component" value="Unassembled WGS sequence"/>
</dbReference>
<evidence type="ECO:0000313" key="4">
    <source>
        <dbReference type="Proteomes" id="UP000004088"/>
    </source>
</evidence>
<dbReference type="STRING" id="888741.HMPREF9098_0028"/>
<protein>
    <recommendedName>
        <fullName evidence="2">UPF0102 protein HMPREF9098_0028</fullName>
    </recommendedName>
</protein>
<comment type="similarity">
    <text evidence="1 2">Belongs to the UPF0102 family.</text>
</comment>
<comment type="caution">
    <text evidence="3">The sequence shown here is derived from an EMBL/GenBank/DDBJ whole genome shotgun (WGS) entry which is preliminary data.</text>
</comment>
<proteinExistence type="inferred from homology"/>
<dbReference type="GO" id="GO:0003676">
    <property type="term" value="F:nucleic acid binding"/>
    <property type="evidence" value="ECO:0007669"/>
    <property type="project" value="InterPro"/>
</dbReference>
<name>F0EVZ4_9NEIS</name>
<dbReference type="Gene3D" id="3.40.1350.10">
    <property type="match status" value="1"/>
</dbReference>
<dbReference type="CDD" id="cd20736">
    <property type="entry name" value="PoNe_Nuclease"/>
    <property type="match status" value="1"/>
</dbReference>
<dbReference type="PANTHER" id="PTHR34039:SF1">
    <property type="entry name" value="UPF0102 PROTEIN YRAN"/>
    <property type="match status" value="1"/>
</dbReference>
<dbReference type="SUPFAM" id="SSF52980">
    <property type="entry name" value="Restriction endonuclease-like"/>
    <property type="match status" value="1"/>
</dbReference>
<dbReference type="AlphaFoldDB" id="F0EVZ4"/>
<accession>F0EVZ4</accession>
<evidence type="ECO:0000313" key="3">
    <source>
        <dbReference type="EMBL" id="EGC18503.1"/>
    </source>
</evidence>
<dbReference type="HAMAP" id="MF_00048">
    <property type="entry name" value="UPF0102"/>
    <property type="match status" value="1"/>
</dbReference>
<dbReference type="EMBL" id="AEWV01000002">
    <property type="protein sequence ID" value="EGC18503.1"/>
    <property type="molecule type" value="Genomic_DNA"/>
</dbReference>
<reference evidence="3 4" key="1">
    <citation type="submission" date="2011-01" db="EMBL/GenBank/DDBJ databases">
        <authorList>
            <person name="Muzny D."/>
            <person name="Qin X."/>
            <person name="Deng J."/>
            <person name="Jiang H."/>
            <person name="Liu Y."/>
            <person name="Qu J."/>
            <person name="Song X.-Z."/>
            <person name="Zhang L."/>
            <person name="Thornton R."/>
            <person name="Coyle M."/>
            <person name="Francisco L."/>
            <person name="Jackson L."/>
            <person name="Javaid M."/>
            <person name="Korchina V."/>
            <person name="Kovar C."/>
            <person name="Mata R."/>
            <person name="Mathew T."/>
            <person name="Ngo R."/>
            <person name="Nguyen L."/>
            <person name="Nguyen N."/>
            <person name="Okwuonu G."/>
            <person name="Ongeri F."/>
            <person name="Pham C."/>
            <person name="Simmons D."/>
            <person name="Wilczek-Boney K."/>
            <person name="Hale W."/>
            <person name="Jakkamsetti A."/>
            <person name="Pham P."/>
            <person name="Ruth R."/>
            <person name="San Lucas F."/>
            <person name="Warren J."/>
            <person name="Zhang J."/>
            <person name="Zhao Z."/>
            <person name="Zhou C."/>
            <person name="Zhu D."/>
            <person name="Lee S."/>
            <person name="Bess C."/>
            <person name="Blankenburg K."/>
            <person name="Forbes L."/>
            <person name="Fu Q."/>
            <person name="Gubbala S."/>
            <person name="Hirani K."/>
            <person name="Jayaseelan J.C."/>
            <person name="Lara F."/>
            <person name="Munidasa M."/>
            <person name="Palculict T."/>
            <person name="Patil S."/>
            <person name="Pu L.-L."/>
            <person name="Saada N."/>
            <person name="Tang L."/>
            <person name="Weissenberger G."/>
            <person name="Zhu Y."/>
            <person name="Hemphill L."/>
            <person name="Shang Y."/>
            <person name="Youmans B."/>
            <person name="Ayvaz T."/>
            <person name="Ross M."/>
            <person name="Santibanez J."/>
            <person name="Aqrawi P."/>
            <person name="Gross S."/>
            <person name="Joshi V."/>
            <person name="Fowler G."/>
            <person name="Nazareth L."/>
            <person name="Reid J."/>
            <person name="Worley K."/>
            <person name="Petrosino J."/>
            <person name="Highlander S."/>
            <person name="Gibbs R."/>
        </authorList>
    </citation>
    <scope>NUCLEOTIDE SEQUENCE [LARGE SCALE GENOMIC DNA]</scope>
    <source>
        <strain evidence="3 4">ATCC 33394</strain>
    </source>
</reference>
<dbReference type="RefSeq" id="WP_003780786.1">
    <property type="nucleotide sequence ID" value="NZ_GL870929.1"/>
</dbReference>
<organism evidence="3 4">
    <name type="scientific">Kingella denitrificans ATCC 33394</name>
    <dbReference type="NCBI Taxonomy" id="888741"/>
    <lineage>
        <taxon>Bacteria</taxon>
        <taxon>Pseudomonadati</taxon>
        <taxon>Pseudomonadota</taxon>
        <taxon>Betaproteobacteria</taxon>
        <taxon>Neisseriales</taxon>
        <taxon>Neisseriaceae</taxon>
        <taxon>Kingella</taxon>
    </lineage>
</organism>
<dbReference type="NCBIfam" id="TIGR00252">
    <property type="entry name" value="YraN family protein"/>
    <property type="match status" value="1"/>
</dbReference>
<keyword evidence="4" id="KW-1185">Reference proteome</keyword>
<gene>
    <name evidence="3" type="ORF">HMPREF9098_0028</name>
</gene>
<dbReference type="Pfam" id="PF02021">
    <property type="entry name" value="UPF0102"/>
    <property type="match status" value="1"/>
</dbReference>